<proteinExistence type="predicted"/>
<protein>
    <submittedName>
        <fullName evidence="2">Uncharacterized protein</fullName>
    </submittedName>
</protein>
<feature type="compositionally biased region" description="Polar residues" evidence="1">
    <location>
        <begin position="51"/>
        <end position="66"/>
    </location>
</feature>
<evidence type="ECO:0000256" key="1">
    <source>
        <dbReference type="SAM" id="MobiDB-lite"/>
    </source>
</evidence>
<reference evidence="2" key="1">
    <citation type="submission" date="2022-05" db="EMBL/GenBank/DDBJ databases">
        <title>The Musa troglodytarum L. genome provides insights into the mechanism of non-climacteric behaviour and enrichment of carotenoids.</title>
        <authorList>
            <person name="Wang J."/>
        </authorList>
    </citation>
    <scope>NUCLEOTIDE SEQUENCE</scope>
    <source>
        <tissue evidence="2">Leaf</tissue>
    </source>
</reference>
<sequence length="66" mass="7361">MKQGVCTALVYLDHGVAIVGYGATQRGRARLHQDAERRGSQGRAVWHRHASSLSHQDITQSFMDEL</sequence>
<evidence type="ECO:0000313" key="2">
    <source>
        <dbReference type="EMBL" id="URD84429.1"/>
    </source>
</evidence>
<gene>
    <name evidence="2" type="ORF">MUK42_29637</name>
</gene>
<dbReference type="Proteomes" id="UP001055439">
    <property type="component" value="Chromosome 10"/>
</dbReference>
<accession>A0A9E7EUZ1</accession>
<keyword evidence="3" id="KW-1185">Reference proteome</keyword>
<feature type="region of interest" description="Disordered" evidence="1">
    <location>
        <begin position="36"/>
        <end position="66"/>
    </location>
</feature>
<evidence type="ECO:0000313" key="3">
    <source>
        <dbReference type="Proteomes" id="UP001055439"/>
    </source>
</evidence>
<name>A0A9E7EUZ1_9LILI</name>
<dbReference type="InterPro" id="IPR025660">
    <property type="entry name" value="Pept_his_AS"/>
</dbReference>
<dbReference type="AlphaFoldDB" id="A0A9E7EUZ1"/>
<dbReference type="EMBL" id="CP097503">
    <property type="protein sequence ID" value="URD84429.1"/>
    <property type="molecule type" value="Genomic_DNA"/>
</dbReference>
<organism evidence="2 3">
    <name type="scientific">Musa troglodytarum</name>
    <name type="common">fe'i banana</name>
    <dbReference type="NCBI Taxonomy" id="320322"/>
    <lineage>
        <taxon>Eukaryota</taxon>
        <taxon>Viridiplantae</taxon>
        <taxon>Streptophyta</taxon>
        <taxon>Embryophyta</taxon>
        <taxon>Tracheophyta</taxon>
        <taxon>Spermatophyta</taxon>
        <taxon>Magnoliopsida</taxon>
        <taxon>Liliopsida</taxon>
        <taxon>Zingiberales</taxon>
        <taxon>Musaceae</taxon>
        <taxon>Musa</taxon>
    </lineage>
</organism>
<dbReference type="PROSITE" id="PS00639">
    <property type="entry name" value="THIOL_PROTEASE_HIS"/>
    <property type="match status" value="1"/>
</dbReference>